<evidence type="ECO:0000313" key="2">
    <source>
        <dbReference type="EMBL" id="PPA93447.1"/>
    </source>
</evidence>
<reference evidence="1" key="2">
    <citation type="submission" date="2022-09" db="EMBL/GenBank/DDBJ databases">
        <title>Genome analysis and characterization of larvicidal activity of Brevibacillus strains.</title>
        <authorList>
            <person name="Patrusheva E.V."/>
            <person name="Izotova A.O."/>
            <person name="Toshchakov S.V."/>
            <person name="Sineoky S.P."/>
        </authorList>
    </citation>
    <scope>NUCLEOTIDE SEQUENCE</scope>
    <source>
        <strain evidence="1">VKPM_B-13247</strain>
    </source>
</reference>
<organism evidence="1 4">
    <name type="scientific">Brevibacillus laterosporus</name>
    <name type="common">Bacillus laterosporus</name>
    <dbReference type="NCBI Taxonomy" id="1465"/>
    <lineage>
        <taxon>Bacteria</taxon>
        <taxon>Bacillati</taxon>
        <taxon>Bacillota</taxon>
        <taxon>Bacilli</taxon>
        <taxon>Bacillales</taxon>
        <taxon>Paenibacillaceae</taxon>
        <taxon>Brevibacillus</taxon>
    </lineage>
</organism>
<dbReference type="EMBL" id="JAPTNE010000002">
    <property type="protein sequence ID" value="MCZ0805650.1"/>
    <property type="molecule type" value="Genomic_DNA"/>
</dbReference>
<dbReference type="Proteomes" id="UP001077662">
    <property type="component" value="Unassembled WGS sequence"/>
</dbReference>
<reference evidence="2 3" key="1">
    <citation type="submission" date="2018-02" db="EMBL/GenBank/DDBJ databases">
        <title>Comparative analysis of genomes of three Brevibacillus laterosporus strains producers of potent antimicrobials isolated from silage.</title>
        <authorList>
            <person name="Kojic M."/>
            <person name="Miljkovic M."/>
            <person name="Studholme D."/>
            <person name="Filipic B."/>
        </authorList>
    </citation>
    <scope>NUCLEOTIDE SEQUENCE [LARGE SCALE GENOMIC DNA]</scope>
    <source>
        <strain evidence="2 3">BGSP11</strain>
    </source>
</reference>
<evidence type="ECO:0000313" key="1">
    <source>
        <dbReference type="EMBL" id="MCZ0805650.1"/>
    </source>
</evidence>
<dbReference type="PANTHER" id="PTHR34817">
    <property type="entry name" value="NUCLEOTIDYLTRANSFERASE"/>
    <property type="match status" value="1"/>
</dbReference>
<dbReference type="EMBL" id="PRKQ01000025">
    <property type="protein sequence ID" value="PPA93447.1"/>
    <property type="molecule type" value="Genomic_DNA"/>
</dbReference>
<comment type="caution">
    <text evidence="1">The sequence shown here is derived from an EMBL/GenBank/DDBJ whole genome shotgun (WGS) entry which is preliminary data.</text>
</comment>
<proteinExistence type="predicted"/>
<protein>
    <submittedName>
        <fullName evidence="1">Nucleotidyltransferase domain-containing protein</fullName>
    </submittedName>
</protein>
<sequence>MKEIIQYEIKKMEQKHNIKILFAVESGSRAWGFPSQDSDYDVRFVYIRHPEWYLSIDDKRDVIEVPINNLLDINGWDIRKALKLFRKSNPSLMEWLSSEIVYHDAYGFKHELVKLRERVFSPKASIHHYLNMAKGNYRDYLQGEQVKIKKYFYVLRPLLACMWIEKYNMNPPILLQDMVNKMIVDSEVKREIEELLRSKIAGEEFNFEKRIDVLNRFIEEGFAHLTEISSTYSCDMIDPTAELDELYRKYLRLVWDFT</sequence>
<dbReference type="RefSeq" id="WP_104032815.1">
    <property type="nucleotide sequence ID" value="NZ_JANSGW010000002.1"/>
</dbReference>
<evidence type="ECO:0000313" key="4">
    <source>
        <dbReference type="Proteomes" id="UP001077662"/>
    </source>
</evidence>
<dbReference type="Pfam" id="PF10127">
    <property type="entry name" value="RlaP"/>
    <property type="match status" value="1"/>
</dbReference>
<dbReference type="PANTHER" id="PTHR34817:SF2">
    <property type="entry name" value="NUCLEOTIDYLTRANSFERASE"/>
    <property type="match status" value="1"/>
</dbReference>
<name>A0AAP3GAK6_BRELA</name>
<accession>A0AAP3GAK6</accession>
<gene>
    <name evidence="2" type="ORF">C4A77_18140</name>
    <name evidence="1" type="ORF">O0554_01780</name>
</gene>
<dbReference type="InterPro" id="IPR018775">
    <property type="entry name" value="RlaP"/>
</dbReference>
<dbReference type="Proteomes" id="UP000239759">
    <property type="component" value="Unassembled WGS sequence"/>
</dbReference>
<dbReference type="AlphaFoldDB" id="A0AAP3GAK6"/>
<evidence type="ECO:0000313" key="3">
    <source>
        <dbReference type="Proteomes" id="UP000239759"/>
    </source>
</evidence>